<reference evidence="2 3" key="1">
    <citation type="submission" date="2016-07" db="EMBL/GenBank/DDBJ databases">
        <title>Draft genome sequence of Prauserella sp. YIM 121212, isolated from alkaline soil.</title>
        <authorList>
            <person name="Ruckert C."/>
            <person name="Albersmeier A."/>
            <person name="Jiang C.-L."/>
            <person name="Jiang Y."/>
            <person name="Kalinowski J."/>
            <person name="Schneider O."/>
            <person name="Winkler A."/>
            <person name="Zotchev S.B."/>
        </authorList>
    </citation>
    <scope>NUCLEOTIDE SEQUENCE [LARGE SCALE GENOMIC DNA]</scope>
    <source>
        <strain evidence="2 3">YIM 121212</strain>
    </source>
</reference>
<evidence type="ECO:0000313" key="3">
    <source>
        <dbReference type="Proteomes" id="UP000247892"/>
    </source>
</evidence>
<gene>
    <name evidence="2" type="ORF">BA062_01240</name>
</gene>
<dbReference type="Pfam" id="PF20199">
    <property type="entry name" value="RepSA"/>
    <property type="match status" value="1"/>
</dbReference>
<dbReference type="AlphaFoldDB" id="A0A318M133"/>
<evidence type="ECO:0000313" key="2">
    <source>
        <dbReference type="EMBL" id="PXY38409.1"/>
    </source>
</evidence>
<dbReference type="Proteomes" id="UP000247892">
    <property type="component" value="Unassembled WGS sequence"/>
</dbReference>
<protein>
    <submittedName>
        <fullName evidence="2">Uncharacterized protein</fullName>
    </submittedName>
</protein>
<evidence type="ECO:0000256" key="1">
    <source>
        <dbReference type="SAM" id="MobiDB-lite"/>
    </source>
</evidence>
<dbReference type="EMBL" id="MASU01000001">
    <property type="protein sequence ID" value="PXY38409.1"/>
    <property type="molecule type" value="Genomic_DNA"/>
</dbReference>
<keyword evidence="3" id="KW-1185">Reference proteome</keyword>
<name>A0A318M133_9PSEU</name>
<comment type="caution">
    <text evidence="2">The sequence shown here is derived from an EMBL/GenBank/DDBJ whole genome shotgun (WGS) entry which is preliminary data.</text>
</comment>
<sequence>MVRFGTGGIDIQGVNAGTDKAGRCLGYLVKYLTKELDACYEPDTDAQRAHLDRLADALRWEPCSESCANWLLYGIQPAEPSKGLVPGACKGKAHRPANLGYRGRRCLVSRKWSGRNLTEHRAERREHVMKVLGAVGARPELDTSDDPDGTRYQWVPIPRDDPNQPDRTQLLLHSIAQQRRWKQQYQEARHAAEVSATDQTAA</sequence>
<dbReference type="InterPro" id="IPR046828">
    <property type="entry name" value="RepSA"/>
</dbReference>
<feature type="region of interest" description="Disordered" evidence="1">
    <location>
        <begin position="183"/>
        <end position="202"/>
    </location>
</feature>
<proteinExistence type="predicted"/>
<accession>A0A318M133</accession>
<organism evidence="2 3">
    <name type="scientific">Prauserella flavalba</name>
    <dbReference type="NCBI Taxonomy" id="1477506"/>
    <lineage>
        <taxon>Bacteria</taxon>
        <taxon>Bacillati</taxon>
        <taxon>Actinomycetota</taxon>
        <taxon>Actinomycetes</taxon>
        <taxon>Pseudonocardiales</taxon>
        <taxon>Pseudonocardiaceae</taxon>
        <taxon>Prauserella</taxon>
    </lineage>
</organism>